<sequence length="168" mass="18872">MARSGHAGLEWVKCFTKHHPHLSLRMPDNTSLVRATSFNQMTVIYFHRNCRKLLVKFKFTGEQIYNLKETIVTTAVQAQHIVAQTGVKQVGQVISVERGQLITICTMINATGNTVTPVFVFPCARMCDALMINAPEASLGLVYCPNKWLDNRSSIFKSVGTHQEKYSL</sequence>
<protein>
    <submittedName>
        <fullName evidence="1">Uncharacterized protein</fullName>
    </submittedName>
</protein>
<reference evidence="2" key="1">
    <citation type="submission" date="2020-01" db="EMBL/GenBank/DDBJ databases">
        <title>Draft genome sequence of the Termite Coptotermes fromosanus.</title>
        <authorList>
            <person name="Itakura S."/>
            <person name="Yosikawa Y."/>
            <person name="Umezawa K."/>
        </authorList>
    </citation>
    <scope>NUCLEOTIDE SEQUENCE [LARGE SCALE GENOMIC DNA]</scope>
</reference>
<accession>A0A6L2PHL8</accession>
<dbReference type="Proteomes" id="UP000502823">
    <property type="component" value="Unassembled WGS sequence"/>
</dbReference>
<dbReference type="OrthoDB" id="8187571at2759"/>
<gene>
    <name evidence="1" type="ORF">Cfor_08551</name>
</gene>
<dbReference type="EMBL" id="BLKM01011093">
    <property type="protein sequence ID" value="GFG32053.1"/>
    <property type="molecule type" value="Genomic_DNA"/>
</dbReference>
<comment type="caution">
    <text evidence="1">The sequence shown here is derived from an EMBL/GenBank/DDBJ whole genome shotgun (WGS) entry which is preliminary data.</text>
</comment>
<evidence type="ECO:0000313" key="1">
    <source>
        <dbReference type="EMBL" id="GFG32053.1"/>
    </source>
</evidence>
<proteinExistence type="predicted"/>
<evidence type="ECO:0000313" key="2">
    <source>
        <dbReference type="Proteomes" id="UP000502823"/>
    </source>
</evidence>
<organism evidence="1 2">
    <name type="scientific">Coptotermes formosanus</name>
    <name type="common">Formosan subterranean termite</name>
    <dbReference type="NCBI Taxonomy" id="36987"/>
    <lineage>
        <taxon>Eukaryota</taxon>
        <taxon>Metazoa</taxon>
        <taxon>Ecdysozoa</taxon>
        <taxon>Arthropoda</taxon>
        <taxon>Hexapoda</taxon>
        <taxon>Insecta</taxon>
        <taxon>Pterygota</taxon>
        <taxon>Neoptera</taxon>
        <taxon>Polyneoptera</taxon>
        <taxon>Dictyoptera</taxon>
        <taxon>Blattodea</taxon>
        <taxon>Blattoidea</taxon>
        <taxon>Termitoidae</taxon>
        <taxon>Rhinotermitidae</taxon>
        <taxon>Coptotermes</taxon>
    </lineage>
</organism>
<keyword evidence="2" id="KW-1185">Reference proteome</keyword>
<dbReference type="AlphaFoldDB" id="A0A6L2PHL8"/>
<dbReference type="InParanoid" id="A0A6L2PHL8"/>
<name>A0A6L2PHL8_COPFO</name>